<evidence type="ECO:0000256" key="1">
    <source>
        <dbReference type="SAM" id="Coils"/>
    </source>
</evidence>
<dbReference type="GO" id="GO:0016787">
    <property type="term" value="F:hydrolase activity"/>
    <property type="evidence" value="ECO:0007669"/>
    <property type="project" value="InterPro"/>
</dbReference>
<dbReference type="InterPro" id="IPR027417">
    <property type="entry name" value="P-loop_NTPase"/>
</dbReference>
<organism evidence="3 4">
    <name type="scientific">Effusibacillus dendaii</name>
    <dbReference type="NCBI Taxonomy" id="2743772"/>
    <lineage>
        <taxon>Bacteria</taxon>
        <taxon>Bacillati</taxon>
        <taxon>Bacillota</taxon>
        <taxon>Bacilli</taxon>
        <taxon>Bacillales</taxon>
        <taxon>Alicyclobacillaceae</taxon>
        <taxon>Effusibacillus</taxon>
    </lineage>
</organism>
<dbReference type="GO" id="GO:0003677">
    <property type="term" value="F:DNA binding"/>
    <property type="evidence" value="ECO:0007669"/>
    <property type="project" value="InterPro"/>
</dbReference>
<dbReference type="SUPFAM" id="SSF52540">
    <property type="entry name" value="P-loop containing nucleoside triphosphate hydrolases"/>
    <property type="match status" value="2"/>
</dbReference>
<gene>
    <name evidence="3" type="ORF">skT53_26570</name>
</gene>
<dbReference type="InterPro" id="IPR006935">
    <property type="entry name" value="Helicase/UvrB_N"/>
</dbReference>
<dbReference type="Proteomes" id="UP000593802">
    <property type="component" value="Chromosome"/>
</dbReference>
<evidence type="ECO:0000259" key="2">
    <source>
        <dbReference type="Pfam" id="PF04851"/>
    </source>
</evidence>
<dbReference type="EMBL" id="AP023366">
    <property type="protein sequence ID" value="BCJ87672.1"/>
    <property type="molecule type" value="Genomic_DNA"/>
</dbReference>
<keyword evidence="4" id="KW-1185">Reference proteome</keyword>
<reference evidence="3 4" key="1">
    <citation type="submission" date="2020-08" db="EMBL/GenBank/DDBJ databases">
        <title>Complete Genome Sequence of Effusibacillus dendaii Strain skT53, Isolated from Farmland soil.</title>
        <authorList>
            <person name="Konishi T."/>
            <person name="Kawasaki H."/>
        </authorList>
    </citation>
    <scope>NUCLEOTIDE SEQUENCE [LARGE SCALE GENOMIC DNA]</scope>
    <source>
        <strain evidence="4">skT53</strain>
    </source>
</reference>
<dbReference type="KEGG" id="eff:skT53_26570"/>
<sequence length="773" mass="87085">MKITLDDLKPYQVKAASELATMVQEYPSEKFKPVYSRTTGMLEPFVSRLKAITGAGKTPILAVTAGHLKTGIILWTTSRGAVISQTYENLRPGGKYAELLPKGTQVYLLSEMSVTDWMNTMAAKEGLTILLATVASFNQDGDSLRIHHRGVYGALSRWEMLSKINQGVESRHRNLYVFYDEGHGATAEQFRRLADINPKAFILASASPFPSDLAYLLPGESQEEREFSLQERTVAVPTKWVVEAGLLKNRLYFTECNTSTESAVQEAQTKYNELTEKLKEHNLSPIACFIVNTTQRGIDVWEALIKLGVQKDKVAVHLNGAKDVLYERYGSYLGIIDTYTGKKAVERSPEVLRKGGFTHIIWNLTLREGWDEPLAYVAYIDDRGRSQTDIVQKIGRFIRQPNANPFSDPDLNSAYFYFNIPDEEFAKLIEQTQSELEIEGHEILRIKEDLPLPPSREVVPRVTAEVPVVYMSRGKPSENDKIVLDAVKLLDEAERQAKGHLLTRVYEVAKGENPDLIREESKDYGDSITVWEFLVNRLQRIDSRIVNSTGTIFTNDLRLSPQMNQQIQWGSPAIGYLERCVKEIKDALENQIQLISLGIESYKVPPFRLISPDVKGVGSAKEDRYKVRKYKNAVHPEYNGMNPFEIRVAEALDETGRLWTRNPGTNFGYGIPIPVYGVDSGTFRPDFLLWGQKTIWAIDPKGKHLLEGTLASKMLDISEVGVKIALVLDGTYEKNGESWVRTGQSGYTLIRKYLGGIKPKIFNDLSTLLADLE</sequence>
<name>A0A7I8DEF9_9BACL</name>
<feature type="domain" description="Helicase/UvrB N-terminal" evidence="2">
    <location>
        <begin position="8"/>
        <end position="208"/>
    </location>
</feature>
<keyword evidence="1" id="KW-0175">Coiled coil</keyword>
<dbReference type="AlphaFoldDB" id="A0A7I8DEF9"/>
<accession>A0A7I8DEF9</accession>
<dbReference type="GO" id="GO:0005524">
    <property type="term" value="F:ATP binding"/>
    <property type="evidence" value="ECO:0007669"/>
    <property type="project" value="InterPro"/>
</dbReference>
<protein>
    <recommendedName>
        <fullName evidence="2">Helicase/UvrB N-terminal domain-containing protein</fullName>
    </recommendedName>
</protein>
<dbReference type="Pfam" id="PF04851">
    <property type="entry name" value="ResIII"/>
    <property type="match status" value="1"/>
</dbReference>
<proteinExistence type="predicted"/>
<dbReference type="Gene3D" id="3.40.50.300">
    <property type="entry name" value="P-loop containing nucleotide triphosphate hydrolases"/>
    <property type="match status" value="1"/>
</dbReference>
<dbReference type="RefSeq" id="WP_200757934.1">
    <property type="nucleotide sequence ID" value="NZ_AP023366.1"/>
</dbReference>
<evidence type="ECO:0000313" key="4">
    <source>
        <dbReference type="Proteomes" id="UP000593802"/>
    </source>
</evidence>
<evidence type="ECO:0000313" key="3">
    <source>
        <dbReference type="EMBL" id="BCJ87672.1"/>
    </source>
</evidence>
<feature type="coiled-coil region" evidence="1">
    <location>
        <begin position="257"/>
        <end position="284"/>
    </location>
</feature>